<accession>A0A3S0FTE6</accession>
<gene>
    <name evidence="2" type="ORF">EIC27_00060</name>
</gene>
<dbReference type="EMBL" id="RXFM01000001">
    <property type="protein sequence ID" value="RST72639.1"/>
    <property type="molecule type" value="Genomic_DNA"/>
</dbReference>
<proteinExistence type="predicted"/>
<keyword evidence="3" id="KW-1185">Reference proteome</keyword>
<dbReference type="Pfam" id="PF17372">
    <property type="entry name" value="DUF5394"/>
    <property type="match status" value="1"/>
</dbReference>
<evidence type="ECO:0000313" key="3">
    <source>
        <dbReference type="Proteomes" id="UP000279470"/>
    </source>
</evidence>
<protein>
    <submittedName>
        <fullName evidence="2">Uncharacterized protein</fullName>
    </submittedName>
</protein>
<comment type="caution">
    <text evidence="2">The sequence shown here is derived from an EMBL/GenBank/DDBJ whole genome shotgun (WGS) entry which is preliminary data.</text>
</comment>
<organism evidence="2 3">
    <name type="scientific">Candidatus Aquarickettsia rohweri</name>
    <dbReference type="NCBI Taxonomy" id="2602574"/>
    <lineage>
        <taxon>Bacteria</taxon>
        <taxon>Pseudomonadati</taxon>
        <taxon>Pseudomonadota</taxon>
        <taxon>Alphaproteobacteria</taxon>
        <taxon>Rickettsiales</taxon>
        <taxon>Candidatus Midichloriaceae</taxon>
        <taxon>Candidatus Aquarickettsia</taxon>
    </lineage>
</organism>
<dbReference type="InterPro" id="IPR020171">
    <property type="entry name" value="Uncharacterised_RC0039"/>
</dbReference>
<evidence type="ECO:0000256" key="1">
    <source>
        <dbReference type="SAM" id="MobiDB-lite"/>
    </source>
</evidence>
<evidence type="ECO:0000313" key="2">
    <source>
        <dbReference type="EMBL" id="RST72639.1"/>
    </source>
</evidence>
<feature type="compositionally biased region" description="Basic and acidic residues" evidence="1">
    <location>
        <begin position="82"/>
        <end position="92"/>
    </location>
</feature>
<dbReference type="OrthoDB" id="7160522at2"/>
<reference evidence="3" key="1">
    <citation type="submission" date="2018-11" db="EMBL/GenBank/DDBJ databases">
        <title>Phylogenetic, genomic, and biogeographic characterization of a novel and ubiquitous marine invertebrate-associated Rickettsiales parasite, Candidatus Marinoinvertebrata rohwerii, gen. nov., sp. nov.</title>
        <authorList>
            <person name="Klinges J.G."/>
            <person name="Rosales S.M."/>
            <person name="Mcminds R."/>
            <person name="Shaver E.C."/>
            <person name="Shantz A."/>
            <person name="Peters E.C."/>
            <person name="Burkepile D.E."/>
            <person name="Silliman B.R."/>
            <person name="Vega Thurber R.L."/>
        </authorList>
    </citation>
    <scope>NUCLEOTIDE SEQUENCE [LARGE SCALE GENOMIC DNA]</scope>
    <source>
        <strain evidence="3">a_cerv_44</strain>
    </source>
</reference>
<dbReference type="Proteomes" id="UP000279470">
    <property type="component" value="Unassembled WGS sequence"/>
</dbReference>
<feature type="region of interest" description="Disordered" evidence="1">
    <location>
        <begin position="82"/>
        <end position="101"/>
    </location>
</feature>
<dbReference type="AlphaFoldDB" id="A0A3S0FTE6"/>
<name>A0A3S0FTE6_9RICK</name>
<dbReference type="RefSeq" id="WP_126044128.1">
    <property type="nucleotide sequence ID" value="NZ_RXFM01000001.1"/>
</dbReference>
<sequence length="188" mass="21842">MKEYSDNKKVEDLDPRVLSEAIEIARKLQSSSSEGNFSEKDLTQHKKVIAKLLEYLILNQDNPNIDLSLIEFLEKALGITKSKEKDKKKEHEEEKEEELSEEQRKIRYQQIMYEAYKILNPERIAGETSLENFISNVITRGIEVAREYDGAQYEKDFSKKEIDNLDSYKESFVDKLKSSGHKGFGRGL</sequence>